<dbReference type="PANTHER" id="PTHR22990:SF15">
    <property type="entry name" value="F-BOX ONLY PROTEIN 10"/>
    <property type="match status" value="1"/>
</dbReference>
<dbReference type="InterPro" id="IPR039448">
    <property type="entry name" value="Beta_helix"/>
</dbReference>
<dbReference type="Proteomes" id="UP000268469">
    <property type="component" value="Unassembled WGS sequence"/>
</dbReference>
<dbReference type="Gene3D" id="2.160.20.10">
    <property type="entry name" value="Single-stranded right-handed beta-helix, Pectin lyase-like"/>
    <property type="match status" value="2"/>
</dbReference>
<dbReference type="NCBIfam" id="TIGR03804">
    <property type="entry name" value="para_beta_helix"/>
    <property type="match status" value="1"/>
</dbReference>
<proteinExistence type="predicted"/>
<sequence>RVWAFFPVIDVTEDDVIIKDLAIYGNRAGRAVYPPAYSYCQGTVNVESESGIYIHDGAKATVVDGCYISNTQGEGIFLNGGGSNQRFVNNRLIDIGDKGIVTCDVSGPALISGNYIDGAGKTPNYVSLKDVWGWGDCINLHPCSGDGWVVTNNILKNALRSGIRLTGVSKSVVSNNYVSDCKDCGIIACVRDENTIIGNSVFRNGAGITLAFPWDVGSTTVVGNNISENKRNGIMVCGGKYVIIQGNSISHNGEHGIFITDKAYDIPVTEERWPEKPIRGEGHCSPSNRIIVSNNAIIASSQRAHNTYDNIFLRCSSDILLEGNICYKGEGSKKPRYGLNIANTCSYITMRDNILEESGEVDNLHNEAAD</sequence>
<dbReference type="InterPro" id="IPR051550">
    <property type="entry name" value="SCF-Subunits/Alg-Epimerases"/>
</dbReference>
<keyword evidence="2" id="KW-0677">Repeat</keyword>
<protein>
    <recommendedName>
        <fullName evidence="4">Right handed beta helix domain-containing protein</fullName>
    </recommendedName>
</protein>
<organism evidence="5 6">
    <name type="scientific">candidate division WOR-3 bacterium</name>
    <dbReference type="NCBI Taxonomy" id="2052148"/>
    <lineage>
        <taxon>Bacteria</taxon>
        <taxon>Bacteria division WOR-3</taxon>
    </lineage>
</organism>
<accession>A0A660SE66</accession>
<evidence type="ECO:0000259" key="4">
    <source>
        <dbReference type="Pfam" id="PF13229"/>
    </source>
</evidence>
<gene>
    <name evidence="5" type="ORF">DRP53_11035</name>
</gene>
<dbReference type="InterPro" id="IPR012334">
    <property type="entry name" value="Pectin_lyas_fold"/>
</dbReference>
<evidence type="ECO:0000256" key="2">
    <source>
        <dbReference type="ARBA" id="ARBA00022737"/>
    </source>
</evidence>
<evidence type="ECO:0000256" key="3">
    <source>
        <dbReference type="ARBA" id="ARBA00022786"/>
    </source>
</evidence>
<feature type="domain" description="Right handed beta helix" evidence="4">
    <location>
        <begin position="136"/>
        <end position="263"/>
    </location>
</feature>
<dbReference type="InterPro" id="IPR006626">
    <property type="entry name" value="PbH1"/>
</dbReference>
<dbReference type="EMBL" id="QNBE01000182">
    <property type="protein sequence ID" value="RKX68280.1"/>
    <property type="molecule type" value="Genomic_DNA"/>
</dbReference>
<comment type="pathway">
    <text evidence="1">Protein modification; protein ubiquitination.</text>
</comment>
<feature type="non-terminal residue" evidence="5">
    <location>
        <position position="1"/>
    </location>
</feature>
<dbReference type="Pfam" id="PF13229">
    <property type="entry name" value="Beta_helix"/>
    <property type="match status" value="2"/>
</dbReference>
<reference evidence="5 6" key="1">
    <citation type="submission" date="2018-06" db="EMBL/GenBank/DDBJ databases">
        <title>Extensive metabolic versatility and redundancy in microbially diverse, dynamic hydrothermal sediments.</title>
        <authorList>
            <person name="Dombrowski N."/>
            <person name="Teske A."/>
            <person name="Baker B.J."/>
        </authorList>
    </citation>
    <scope>NUCLEOTIDE SEQUENCE [LARGE SCALE GENOMIC DNA]</scope>
    <source>
        <strain evidence="5">B36_G15</strain>
    </source>
</reference>
<evidence type="ECO:0000313" key="5">
    <source>
        <dbReference type="EMBL" id="RKX68280.1"/>
    </source>
</evidence>
<dbReference type="PANTHER" id="PTHR22990">
    <property type="entry name" value="F-BOX ONLY PROTEIN"/>
    <property type="match status" value="1"/>
</dbReference>
<comment type="caution">
    <text evidence="5">The sequence shown here is derived from an EMBL/GenBank/DDBJ whole genome shotgun (WGS) entry which is preliminary data.</text>
</comment>
<feature type="domain" description="Right handed beta helix" evidence="4">
    <location>
        <begin position="14"/>
        <end position="120"/>
    </location>
</feature>
<name>A0A660SE66_UNCW3</name>
<evidence type="ECO:0000256" key="1">
    <source>
        <dbReference type="ARBA" id="ARBA00004906"/>
    </source>
</evidence>
<dbReference type="AlphaFoldDB" id="A0A660SE66"/>
<evidence type="ECO:0000313" key="6">
    <source>
        <dbReference type="Proteomes" id="UP000268469"/>
    </source>
</evidence>
<keyword evidence="3" id="KW-0833">Ubl conjugation pathway</keyword>
<dbReference type="SMART" id="SM00710">
    <property type="entry name" value="PbH1"/>
    <property type="match status" value="10"/>
</dbReference>
<dbReference type="InterPro" id="IPR011050">
    <property type="entry name" value="Pectin_lyase_fold/virulence"/>
</dbReference>
<dbReference type="SUPFAM" id="SSF51126">
    <property type="entry name" value="Pectin lyase-like"/>
    <property type="match status" value="1"/>
</dbReference>
<dbReference type="InterPro" id="IPR022441">
    <property type="entry name" value="Para_beta_helix_rpt-2"/>
</dbReference>